<reference evidence="2 3" key="1">
    <citation type="submission" date="2020-06" db="EMBL/GenBank/DDBJ databases">
        <authorList>
            <person name="Li R."/>
            <person name="Bekaert M."/>
        </authorList>
    </citation>
    <scope>NUCLEOTIDE SEQUENCE [LARGE SCALE GENOMIC DNA]</scope>
    <source>
        <strain evidence="3">wild</strain>
    </source>
</reference>
<protein>
    <recommendedName>
        <fullName evidence="1">Ig-like domain-containing protein</fullName>
    </recommendedName>
</protein>
<dbReference type="InterPro" id="IPR013106">
    <property type="entry name" value="Ig_V-set"/>
</dbReference>
<proteinExistence type="predicted"/>
<evidence type="ECO:0000259" key="1">
    <source>
        <dbReference type="PROSITE" id="PS50835"/>
    </source>
</evidence>
<sequence>MGTKVAPTYANLVMGYLEIQMYRRSQRKFGHLFYKFLMENWKKYIDDCFILWNHTLDMLMELKDLLNEINENIQFTMEYNSNKLPFLDILIIKNGTNIETDIFYKPTDSKQYLLFTSCHPKHTRVNIPYNLAKRIYKFGEIVLSNKAQHTHIGETVVLSCRYYHGATKIRWRRWQGIIAKASNLKLKNADDRKRFNVVADRKKGDYNLEISDVEQSDSGLYWCEMRIGGQIMQQKVTLYIDTDDKFVLSNKAQHAYIGEKVILSCKYPHGATKVRWRRWQGIIAKGLDLNVENPDDRKRFNVVADEMKGEYNFEISGVIQSDSGLYWCEMRFGGQIMQQKVTLQIGKLLINYYLL</sequence>
<dbReference type="InterPro" id="IPR003599">
    <property type="entry name" value="Ig_sub"/>
</dbReference>
<dbReference type="SMART" id="SM00409">
    <property type="entry name" value="IG"/>
    <property type="match status" value="2"/>
</dbReference>
<accession>A0A6J8EL49</accession>
<feature type="domain" description="Ig-like" evidence="1">
    <location>
        <begin position="120"/>
        <end position="237"/>
    </location>
</feature>
<dbReference type="Pfam" id="PF07686">
    <property type="entry name" value="V-set"/>
    <property type="match status" value="2"/>
</dbReference>
<dbReference type="PROSITE" id="PS50835">
    <property type="entry name" value="IG_LIKE"/>
    <property type="match status" value="2"/>
</dbReference>
<gene>
    <name evidence="2" type="ORF">MCOR_52103</name>
</gene>
<dbReference type="AlphaFoldDB" id="A0A6J8EL49"/>
<dbReference type="InterPro" id="IPR036179">
    <property type="entry name" value="Ig-like_dom_sf"/>
</dbReference>
<dbReference type="InterPro" id="IPR007110">
    <property type="entry name" value="Ig-like_dom"/>
</dbReference>
<dbReference type="PANTHER" id="PTHR21301">
    <property type="entry name" value="REVERSE TRANSCRIPTASE"/>
    <property type="match status" value="1"/>
</dbReference>
<feature type="domain" description="Ig-like" evidence="1">
    <location>
        <begin position="244"/>
        <end position="342"/>
    </location>
</feature>
<evidence type="ECO:0000313" key="3">
    <source>
        <dbReference type="Proteomes" id="UP000507470"/>
    </source>
</evidence>
<evidence type="ECO:0000313" key="2">
    <source>
        <dbReference type="EMBL" id="CAC5419811.1"/>
    </source>
</evidence>
<dbReference type="SMART" id="SM00406">
    <property type="entry name" value="IGv"/>
    <property type="match status" value="2"/>
</dbReference>
<dbReference type="Proteomes" id="UP000507470">
    <property type="component" value="Unassembled WGS sequence"/>
</dbReference>
<organism evidence="2 3">
    <name type="scientific">Mytilus coruscus</name>
    <name type="common">Sea mussel</name>
    <dbReference type="NCBI Taxonomy" id="42192"/>
    <lineage>
        <taxon>Eukaryota</taxon>
        <taxon>Metazoa</taxon>
        <taxon>Spiralia</taxon>
        <taxon>Lophotrochozoa</taxon>
        <taxon>Mollusca</taxon>
        <taxon>Bivalvia</taxon>
        <taxon>Autobranchia</taxon>
        <taxon>Pteriomorphia</taxon>
        <taxon>Mytilida</taxon>
        <taxon>Mytiloidea</taxon>
        <taxon>Mytilidae</taxon>
        <taxon>Mytilinae</taxon>
        <taxon>Mytilus</taxon>
    </lineage>
</organism>
<dbReference type="OrthoDB" id="10028801at2759"/>
<name>A0A6J8EL49_MYTCO</name>
<dbReference type="PANTHER" id="PTHR21301:SF10">
    <property type="entry name" value="REVERSE TRANSCRIPTASE DOMAIN-CONTAINING PROTEIN"/>
    <property type="match status" value="1"/>
</dbReference>
<dbReference type="SUPFAM" id="SSF48726">
    <property type="entry name" value="Immunoglobulin"/>
    <property type="match status" value="2"/>
</dbReference>
<keyword evidence="3" id="KW-1185">Reference proteome</keyword>
<dbReference type="InterPro" id="IPR013783">
    <property type="entry name" value="Ig-like_fold"/>
</dbReference>
<dbReference type="Gene3D" id="2.60.40.10">
    <property type="entry name" value="Immunoglobulins"/>
    <property type="match status" value="2"/>
</dbReference>
<dbReference type="EMBL" id="CACVKT020009053">
    <property type="protein sequence ID" value="CAC5419811.1"/>
    <property type="molecule type" value="Genomic_DNA"/>
</dbReference>